<dbReference type="GO" id="GO:0005975">
    <property type="term" value="P:carbohydrate metabolic process"/>
    <property type="evidence" value="ECO:0007669"/>
    <property type="project" value="InterPro"/>
</dbReference>
<evidence type="ECO:0000259" key="2">
    <source>
        <dbReference type="PROSITE" id="PS51910"/>
    </source>
</evidence>
<feature type="domain" description="GH18" evidence="2">
    <location>
        <begin position="22"/>
        <end position="363"/>
    </location>
</feature>
<dbReference type="SUPFAM" id="SSF51445">
    <property type="entry name" value="(Trans)glycosidases"/>
    <property type="match status" value="1"/>
</dbReference>
<dbReference type="GO" id="GO:0008061">
    <property type="term" value="F:chitin binding"/>
    <property type="evidence" value="ECO:0007669"/>
    <property type="project" value="InterPro"/>
</dbReference>
<dbReference type="Pfam" id="PF00652">
    <property type="entry name" value="Ricin_B_lectin"/>
    <property type="match status" value="2"/>
</dbReference>
<feature type="chain" id="PRO_5033826648" evidence="1">
    <location>
        <begin position="21"/>
        <end position="643"/>
    </location>
</feature>
<dbReference type="Gene3D" id="3.20.20.80">
    <property type="entry name" value="Glycosidases"/>
    <property type="match status" value="2"/>
</dbReference>
<name>A0A485LRP5_9STRA</name>
<reference evidence="4 5" key="1">
    <citation type="submission" date="2019-03" db="EMBL/GenBank/DDBJ databases">
        <authorList>
            <person name="Gaulin E."/>
            <person name="Dumas B."/>
        </authorList>
    </citation>
    <scope>NUCLEOTIDE SEQUENCE [LARGE SCALE GENOMIC DNA]</scope>
    <source>
        <strain evidence="4">CBS 568.67</strain>
    </source>
</reference>
<dbReference type="InterPro" id="IPR000772">
    <property type="entry name" value="Ricin_B_lectin"/>
</dbReference>
<dbReference type="InterPro" id="IPR001223">
    <property type="entry name" value="Glyco_hydro18_cat"/>
</dbReference>
<dbReference type="CDD" id="cd00161">
    <property type="entry name" value="beta-trefoil_Ricin-like"/>
    <property type="match status" value="1"/>
</dbReference>
<sequence length="643" mass="70505">MKVLPTALAASVLLAAHIDAAFRNVVYYTEWSSGSSFDMKSIDWVHVTHINYAFGVPQSDGSIVFNDPAASLTQPRTGVTGQLQGNLGEAFTLKQQFRTTKVGLSIGGYGNSAAFPAIAASASLRASFVAHVVRFVQDLGLDHIDLDWEYPGSGDMANFVLLLQELKAAMSALPFPTELTVAGPGNDVTWRSHVGDLCRVVDGVNLMTYRYDFMGEWNTVSGFQSNLFTDSAAPLEAQNSVDHIVQYYLHGGGCPAEKLVVGVPLYGRLFNNTDGKYLGFSGATTVLYKSLAAGSDQFDGTSQSAYAYVNREFISYDNPQSVQAKAAYVQQYNLGGMMFWEASGDGQGPRALIPTLVRQLGQSNVGGGLNNLVYPTSKYNNVAVVPLTLLTHYQLMLTQSKNGQFQTVAAGDATSLFYYNPTSQLLTTNTGDCVDAYPNATSTSQYSVHPWACAASNGNQKWLLDLSDHHIRHATHADICLDVDGSTVQVWWCHDHNINMNQWIGLPREIVHLTTFNGLHLQAQGSQVFFDQSASGSWTVDYLHQTVQWATSGLCLDAYQAWDGGAVHLWPCDSANANQQWTYDPATHQLRHRRHVGFCLDMASDTGSHPHLWSCHVTTDSYFRYQRFGYVFVDPAYMLASSS</sequence>
<dbReference type="EMBL" id="VJMH01007456">
    <property type="protein sequence ID" value="KAF0683047.1"/>
    <property type="molecule type" value="Genomic_DNA"/>
</dbReference>
<dbReference type="SMART" id="SM00636">
    <property type="entry name" value="Glyco_18"/>
    <property type="match status" value="1"/>
</dbReference>
<protein>
    <submittedName>
        <fullName evidence="4">Aste57867_24900 protein</fullName>
    </submittedName>
</protein>
<dbReference type="PROSITE" id="PS50231">
    <property type="entry name" value="RICIN_B_LECTIN"/>
    <property type="match status" value="1"/>
</dbReference>
<dbReference type="InterPro" id="IPR050314">
    <property type="entry name" value="Glycosyl_Hydrlase_18"/>
</dbReference>
<dbReference type="GO" id="GO:0005576">
    <property type="term" value="C:extracellular region"/>
    <property type="evidence" value="ECO:0007669"/>
    <property type="project" value="TreeGrafter"/>
</dbReference>
<dbReference type="SMART" id="SM00458">
    <property type="entry name" value="RICIN"/>
    <property type="match status" value="2"/>
</dbReference>
<accession>A0A485LRP5</accession>
<dbReference type="PANTHER" id="PTHR11177:SF317">
    <property type="entry name" value="CHITINASE 12-RELATED"/>
    <property type="match status" value="1"/>
</dbReference>
<dbReference type="InterPro" id="IPR011583">
    <property type="entry name" value="Chitinase_II/V-like_cat"/>
</dbReference>
<evidence type="ECO:0000256" key="1">
    <source>
        <dbReference type="SAM" id="SignalP"/>
    </source>
</evidence>
<dbReference type="Gene3D" id="3.10.50.10">
    <property type="match status" value="1"/>
</dbReference>
<organism evidence="4 5">
    <name type="scientific">Aphanomyces stellatus</name>
    <dbReference type="NCBI Taxonomy" id="120398"/>
    <lineage>
        <taxon>Eukaryota</taxon>
        <taxon>Sar</taxon>
        <taxon>Stramenopiles</taxon>
        <taxon>Oomycota</taxon>
        <taxon>Saprolegniomycetes</taxon>
        <taxon>Saprolegniales</taxon>
        <taxon>Verrucalvaceae</taxon>
        <taxon>Aphanomyces</taxon>
    </lineage>
</organism>
<dbReference type="AlphaFoldDB" id="A0A485LRP5"/>
<keyword evidence="5" id="KW-1185">Reference proteome</keyword>
<reference evidence="3" key="2">
    <citation type="submission" date="2019-06" db="EMBL/GenBank/DDBJ databases">
        <title>Genomics analysis of Aphanomyces spp. identifies a new class of oomycete effector associated with host adaptation.</title>
        <authorList>
            <person name="Gaulin E."/>
        </authorList>
    </citation>
    <scope>NUCLEOTIDE SEQUENCE</scope>
    <source>
        <strain evidence="3">CBS 578.67</strain>
    </source>
</reference>
<dbReference type="PANTHER" id="PTHR11177">
    <property type="entry name" value="CHITINASE"/>
    <property type="match status" value="1"/>
</dbReference>
<dbReference type="EMBL" id="CAADRA010007482">
    <property type="protein sequence ID" value="VFU01534.1"/>
    <property type="molecule type" value="Genomic_DNA"/>
</dbReference>
<dbReference type="OrthoDB" id="70885at2759"/>
<feature type="signal peptide" evidence="1">
    <location>
        <begin position="1"/>
        <end position="20"/>
    </location>
</feature>
<dbReference type="GO" id="GO:0004568">
    <property type="term" value="F:chitinase activity"/>
    <property type="evidence" value="ECO:0007669"/>
    <property type="project" value="TreeGrafter"/>
</dbReference>
<dbReference type="Gene3D" id="2.80.10.50">
    <property type="match status" value="2"/>
</dbReference>
<proteinExistence type="predicted"/>
<dbReference type="PROSITE" id="PS51910">
    <property type="entry name" value="GH18_2"/>
    <property type="match status" value="1"/>
</dbReference>
<dbReference type="SUPFAM" id="SSF50370">
    <property type="entry name" value="Ricin B-like lectins"/>
    <property type="match status" value="2"/>
</dbReference>
<dbReference type="InterPro" id="IPR029070">
    <property type="entry name" value="Chitinase_insertion_sf"/>
</dbReference>
<dbReference type="Pfam" id="PF00704">
    <property type="entry name" value="Glyco_hydro_18"/>
    <property type="match status" value="1"/>
</dbReference>
<evidence type="ECO:0000313" key="4">
    <source>
        <dbReference type="EMBL" id="VFU01534.1"/>
    </source>
</evidence>
<dbReference type="Proteomes" id="UP000332933">
    <property type="component" value="Unassembled WGS sequence"/>
</dbReference>
<keyword evidence="1" id="KW-0732">Signal</keyword>
<evidence type="ECO:0000313" key="3">
    <source>
        <dbReference type="EMBL" id="KAF0683047.1"/>
    </source>
</evidence>
<dbReference type="InterPro" id="IPR035992">
    <property type="entry name" value="Ricin_B-like_lectins"/>
</dbReference>
<gene>
    <name evidence="4" type="primary">Aste57867_24900</name>
    <name evidence="3" type="ORF">As57867_024822</name>
    <name evidence="4" type="ORF">ASTE57867_24900</name>
</gene>
<dbReference type="InterPro" id="IPR017853">
    <property type="entry name" value="GH"/>
</dbReference>
<dbReference type="GO" id="GO:0006032">
    <property type="term" value="P:chitin catabolic process"/>
    <property type="evidence" value="ECO:0007669"/>
    <property type="project" value="TreeGrafter"/>
</dbReference>
<evidence type="ECO:0000313" key="5">
    <source>
        <dbReference type="Proteomes" id="UP000332933"/>
    </source>
</evidence>